<dbReference type="EMBL" id="JARJCM010000392">
    <property type="protein sequence ID" value="KAJ7017616.1"/>
    <property type="molecule type" value="Genomic_DNA"/>
</dbReference>
<evidence type="ECO:0000256" key="1">
    <source>
        <dbReference type="SAM" id="MobiDB-lite"/>
    </source>
</evidence>
<reference evidence="2" key="1">
    <citation type="submission" date="2023-03" db="EMBL/GenBank/DDBJ databases">
        <title>Massive genome expansion in bonnet fungi (Mycena s.s.) driven by repeated elements and novel gene families across ecological guilds.</title>
        <authorList>
            <consortium name="Lawrence Berkeley National Laboratory"/>
            <person name="Harder C.B."/>
            <person name="Miyauchi S."/>
            <person name="Viragh M."/>
            <person name="Kuo A."/>
            <person name="Thoen E."/>
            <person name="Andreopoulos B."/>
            <person name="Lu D."/>
            <person name="Skrede I."/>
            <person name="Drula E."/>
            <person name="Henrissat B."/>
            <person name="Morin E."/>
            <person name="Kohler A."/>
            <person name="Barry K."/>
            <person name="LaButti K."/>
            <person name="Morin E."/>
            <person name="Salamov A."/>
            <person name="Lipzen A."/>
            <person name="Mereny Z."/>
            <person name="Hegedus B."/>
            <person name="Baldrian P."/>
            <person name="Stursova M."/>
            <person name="Weitz H."/>
            <person name="Taylor A."/>
            <person name="Grigoriev I.V."/>
            <person name="Nagy L.G."/>
            <person name="Martin F."/>
            <person name="Kauserud H."/>
        </authorList>
    </citation>
    <scope>NUCLEOTIDE SEQUENCE</scope>
    <source>
        <strain evidence="2">CBHHK200</strain>
    </source>
</reference>
<dbReference type="AlphaFoldDB" id="A0AAD6WNB7"/>
<proteinExistence type="predicted"/>
<protein>
    <submittedName>
        <fullName evidence="2">Uncharacterized protein</fullName>
    </submittedName>
</protein>
<organism evidence="2 3">
    <name type="scientific">Mycena alexandri</name>
    <dbReference type="NCBI Taxonomy" id="1745969"/>
    <lineage>
        <taxon>Eukaryota</taxon>
        <taxon>Fungi</taxon>
        <taxon>Dikarya</taxon>
        <taxon>Basidiomycota</taxon>
        <taxon>Agaricomycotina</taxon>
        <taxon>Agaricomycetes</taxon>
        <taxon>Agaricomycetidae</taxon>
        <taxon>Agaricales</taxon>
        <taxon>Marasmiineae</taxon>
        <taxon>Mycenaceae</taxon>
        <taxon>Mycena</taxon>
    </lineage>
</organism>
<comment type="caution">
    <text evidence="2">The sequence shown here is derived from an EMBL/GenBank/DDBJ whole genome shotgun (WGS) entry which is preliminary data.</text>
</comment>
<accession>A0AAD6WNB7</accession>
<name>A0AAD6WNB7_9AGAR</name>
<dbReference type="Proteomes" id="UP001218188">
    <property type="component" value="Unassembled WGS sequence"/>
</dbReference>
<feature type="region of interest" description="Disordered" evidence="1">
    <location>
        <begin position="248"/>
        <end position="267"/>
    </location>
</feature>
<feature type="compositionally biased region" description="Basic and acidic residues" evidence="1">
    <location>
        <begin position="248"/>
        <end position="258"/>
    </location>
</feature>
<keyword evidence="3" id="KW-1185">Reference proteome</keyword>
<sequence>MVHLVEIYKPRARSRRYPLIALGGTMWLCTGSWYDETSVESNLEGGDAARDGLGPEDREVKATESRLGMRLFKCSTRVTGEGSCGLLIEFYKPPAPPRRYTLAVGAETVRGIAGDQENREVKAPESRLGWYKYRACSASTPMNEVTPLSPREIEARRGREGGIWSIGRRVDVRDATASISTDRDGWGGALREIAGDEEDRHVKRPESGLRRDEYPCSKTKDKGGWTWMEWELTGRAKELRPGQATLENTERNREERTGIRGRRATSGGDEGWRQMLLENDNEVSGRRKVRSMTENIRVITDFRAPVIFSRAMTRTGGWSQGRRGWYEAHWVPADWQWERAVWRDGETIGRLQRWLQFRTTECRSTGLNTVGRLASCERMVSEVHGVNERRDSGFQVANVGSQLNTRVEPAMVYKDDLASRVPSSQAQSLFRVFYPKIVGVPQAERVPSALETRLESAAHNRRVFSCFFHQEQMCGLNSTENLHAKARSFVSGRSKEEGGCLRCVWLIGFRRPKICRLLLTTNHNWHFYLATPSHGSLFRRIVLDDSASPQDSFWPLWARSIPFFLVSSKFLRPRAWTTVGRGMH</sequence>
<gene>
    <name evidence="2" type="ORF">C8F04DRAFT_1200222</name>
</gene>
<evidence type="ECO:0000313" key="3">
    <source>
        <dbReference type="Proteomes" id="UP001218188"/>
    </source>
</evidence>
<evidence type="ECO:0000313" key="2">
    <source>
        <dbReference type="EMBL" id="KAJ7017616.1"/>
    </source>
</evidence>